<evidence type="ECO:0000313" key="3">
    <source>
        <dbReference type="Proteomes" id="UP000554482"/>
    </source>
</evidence>
<protein>
    <submittedName>
        <fullName evidence="2">Uncharacterized protein</fullName>
    </submittedName>
</protein>
<reference evidence="2 3" key="1">
    <citation type="submission" date="2020-06" db="EMBL/GenBank/DDBJ databases">
        <title>Transcriptomic and genomic resources for Thalictrum thalictroides and T. hernandezii: Facilitating candidate gene discovery in an emerging model plant lineage.</title>
        <authorList>
            <person name="Arias T."/>
            <person name="Riano-Pachon D.M."/>
            <person name="Di Stilio V.S."/>
        </authorList>
    </citation>
    <scope>NUCLEOTIDE SEQUENCE [LARGE SCALE GENOMIC DNA]</scope>
    <source>
        <strain evidence="3">cv. WT478/WT964</strain>
        <tissue evidence="2">Leaves</tissue>
    </source>
</reference>
<name>A0A7J6URM2_THATH</name>
<dbReference type="EMBL" id="JABWDY010044799">
    <property type="protein sequence ID" value="KAF5174902.1"/>
    <property type="molecule type" value="Genomic_DNA"/>
</dbReference>
<gene>
    <name evidence="2" type="ORF">FRX31_035511</name>
</gene>
<accession>A0A7J6URM2</accession>
<feature type="compositionally biased region" description="Low complexity" evidence="1">
    <location>
        <begin position="46"/>
        <end position="59"/>
    </location>
</feature>
<organism evidence="2 3">
    <name type="scientific">Thalictrum thalictroides</name>
    <name type="common">Rue-anemone</name>
    <name type="synonym">Anemone thalictroides</name>
    <dbReference type="NCBI Taxonomy" id="46969"/>
    <lineage>
        <taxon>Eukaryota</taxon>
        <taxon>Viridiplantae</taxon>
        <taxon>Streptophyta</taxon>
        <taxon>Embryophyta</taxon>
        <taxon>Tracheophyta</taxon>
        <taxon>Spermatophyta</taxon>
        <taxon>Magnoliopsida</taxon>
        <taxon>Ranunculales</taxon>
        <taxon>Ranunculaceae</taxon>
        <taxon>Thalictroideae</taxon>
        <taxon>Thalictrum</taxon>
    </lineage>
</organism>
<evidence type="ECO:0000256" key="1">
    <source>
        <dbReference type="SAM" id="MobiDB-lite"/>
    </source>
</evidence>
<proteinExistence type="predicted"/>
<sequence>MMVLVSTQLSLVQCRTLRPDGISTGCEQEDHHGNENSVGIASFLVSSNNSSSSSSSTSTRDSTVKSLAFKLASGPSKKGPGH</sequence>
<keyword evidence="3" id="KW-1185">Reference proteome</keyword>
<dbReference type="AlphaFoldDB" id="A0A7J6URM2"/>
<dbReference type="Proteomes" id="UP000554482">
    <property type="component" value="Unassembled WGS sequence"/>
</dbReference>
<comment type="caution">
    <text evidence="2">The sequence shown here is derived from an EMBL/GenBank/DDBJ whole genome shotgun (WGS) entry which is preliminary data.</text>
</comment>
<evidence type="ECO:0000313" key="2">
    <source>
        <dbReference type="EMBL" id="KAF5174902.1"/>
    </source>
</evidence>
<feature type="region of interest" description="Disordered" evidence="1">
    <location>
        <begin position="20"/>
        <end position="82"/>
    </location>
</feature>
<dbReference type="OrthoDB" id="998583at2759"/>